<gene>
    <name evidence="1" type="ORF">EDS130_LOCUS46470</name>
</gene>
<dbReference type="AlphaFoldDB" id="A0A815XLE8"/>
<dbReference type="Proteomes" id="UP000663852">
    <property type="component" value="Unassembled WGS sequence"/>
</dbReference>
<dbReference type="EMBL" id="CAJNOJ010002314">
    <property type="protein sequence ID" value="CAF1559002.1"/>
    <property type="molecule type" value="Genomic_DNA"/>
</dbReference>
<accession>A0A815XLE8</accession>
<sequence length="74" mass="8465">FSDDLFLDNNQSKLLTDEQISDILDTSPSSEQSIKEDICFKNNKVSEIANQHDFILKKGNNQCEVDIKKILYVS</sequence>
<feature type="non-terminal residue" evidence="1">
    <location>
        <position position="74"/>
    </location>
</feature>
<evidence type="ECO:0000313" key="1">
    <source>
        <dbReference type="EMBL" id="CAF1559002.1"/>
    </source>
</evidence>
<proteinExistence type="predicted"/>
<feature type="non-terminal residue" evidence="1">
    <location>
        <position position="1"/>
    </location>
</feature>
<reference evidence="1" key="1">
    <citation type="submission" date="2021-02" db="EMBL/GenBank/DDBJ databases">
        <authorList>
            <person name="Nowell W R."/>
        </authorList>
    </citation>
    <scope>NUCLEOTIDE SEQUENCE</scope>
</reference>
<comment type="caution">
    <text evidence="1">The sequence shown here is derived from an EMBL/GenBank/DDBJ whole genome shotgun (WGS) entry which is preliminary data.</text>
</comment>
<name>A0A815XLE8_ADIRI</name>
<evidence type="ECO:0000313" key="2">
    <source>
        <dbReference type="Proteomes" id="UP000663852"/>
    </source>
</evidence>
<protein>
    <submittedName>
        <fullName evidence="1">Uncharacterized protein</fullName>
    </submittedName>
</protein>
<organism evidence="1 2">
    <name type="scientific">Adineta ricciae</name>
    <name type="common">Rotifer</name>
    <dbReference type="NCBI Taxonomy" id="249248"/>
    <lineage>
        <taxon>Eukaryota</taxon>
        <taxon>Metazoa</taxon>
        <taxon>Spiralia</taxon>
        <taxon>Gnathifera</taxon>
        <taxon>Rotifera</taxon>
        <taxon>Eurotatoria</taxon>
        <taxon>Bdelloidea</taxon>
        <taxon>Adinetida</taxon>
        <taxon>Adinetidae</taxon>
        <taxon>Adineta</taxon>
    </lineage>
</organism>